<feature type="region of interest" description="Disordered" evidence="1">
    <location>
        <begin position="1"/>
        <end position="21"/>
    </location>
</feature>
<dbReference type="AlphaFoldDB" id="K0YVY9"/>
<dbReference type="RefSeq" id="WP_009139313.1">
    <property type="nucleotide sequence ID" value="NZ_JH815198.1"/>
</dbReference>
<evidence type="ECO:0000313" key="3">
    <source>
        <dbReference type="EMBL" id="EJZ83594.1"/>
    </source>
</evidence>
<sequence length="162" mass="16789">MRQARTDRSTRQDYLYGSSAPSLSRGLQTEFEVIPGRRGASSDVATLPSSIIGAAKAVVVVALVIAMVCCVRVGLSAASITTSIEANRLSTQIENARSYGSDLEVQQSRLSNSTHIRVEAASLGVTPPEKTVAVVLGADVVATDEAGNLSLSGSIAALENQG</sequence>
<evidence type="ECO:0008006" key="5">
    <source>
        <dbReference type="Google" id="ProtNLM"/>
    </source>
</evidence>
<keyword evidence="2" id="KW-0812">Transmembrane</keyword>
<gene>
    <name evidence="3" type="ORF">HMPREF9451_01110</name>
</gene>
<dbReference type="InParanoid" id="K0YVY9"/>
<protein>
    <recommendedName>
        <fullName evidence="5">Cell division protein FtsL</fullName>
    </recommendedName>
</protein>
<dbReference type="Proteomes" id="UP000006069">
    <property type="component" value="Unassembled WGS sequence"/>
</dbReference>
<evidence type="ECO:0000313" key="4">
    <source>
        <dbReference type="Proteomes" id="UP000006069"/>
    </source>
</evidence>
<name>K0YVY9_9ACTN</name>
<proteinExistence type="predicted"/>
<dbReference type="OrthoDB" id="3176471at2"/>
<organism evidence="3 4">
    <name type="scientific">Slackia piriformis YIT 12062</name>
    <dbReference type="NCBI Taxonomy" id="742818"/>
    <lineage>
        <taxon>Bacteria</taxon>
        <taxon>Bacillati</taxon>
        <taxon>Actinomycetota</taxon>
        <taxon>Coriobacteriia</taxon>
        <taxon>Eggerthellales</taxon>
        <taxon>Eggerthellaceae</taxon>
        <taxon>Slackia</taxon>
    </lineage>
</organism>
<keyword evidence="2" id="KW-0472">Membrane</keyword>
<dbReference type="PATRIC" id="fig|742818.3.peg.1170"/>
<keyword evidence="2" id="KW-1133">Transmembrane helix</keyword>
<reference evidence="3 4" key="1">
    <citation type="submission" date="2012-08" db="EMBL/GenBank/DDBJ databases">
        <title>The Genome Sequence of Slackia piriformis YIT 12062.</title>
        <authorList>
            <consortium name="The Broad Institute Genome Sequencing Platform"/>
            <person name="Earl A."/>
            <person name="Ward D."/>
            <person name="Feldgarden M."/>
            <person name="Gevers D."/>
            <person name="Morotomi M."/>
            <person name="Walker B."/>
            <person name="Young S.K."/>
            <person name="Zeng Q."/>
            <person name="Gargeya S."/>
            <person name="Fitzgerald M."/>
            <person name="Haas B."/>
            <person name="Abouelleil A."/>
            <person name="Alvarado L."/>
            <person name="Arachchi H.M."/>
            <person name="Berlin A.M."/>
            <person name="Chapman S.B."/>
            <person name="Goldberg J."/>
            <person name="Griggs A."/>
            <person name="Gujja S."/>
            <person name="Hansen M."/>
            <person name="Howarth C."/>
            <person name="Imamovic A."/>
            <person name="Larimer J."/>
            <person name="McCowen C."/>
            <person name="Montmayeur A."/>
            <person name="Murphy C."/>
            <person name="Neiman D."/>
            <person name="Pearson M."/>
            <person name="Priest M."/>
            <person name="Roberts A."/>
            <person name="Saif S."/>
            <person name="Shea T."/>
            <person name="Sisk P."/>
            <person name="Sykes S."/>
            <person name="Wortman J."/>
            <person name="Nusbaum C."/>
            <person name="Birren B."/>
        </authorList>
    </citation>
    <scope>NUCLEOTIDE SEQUENCE [LARGE SCALE GENOMIC DNA]</scope>
    <source>
        <strain evidence="3 4">YIT 12062</strain>
    </source>
</reference>
<dbReference type="eggNOG" id="ENOG5031TZI">
    <property type="taxonomic scope" value="Bacteria"/>
</dbReference>
<evidence type="ECO:0000256" key="2">
    <source>
        <dbReference type="SAM" id="Phobius"/>
    </source>
</evidence>
<keyword evidence="4" id="KW-1185">Reference proteome</keyword>
<feature type="compositionally biased region" description="Basic and acidic residues" evidence="1">
    <location>
        <begin position="1"/>
        <end position="11"/>
    </location>
</feature>
<dbReference type="HOGENOM" id="CLU_133291_0_0_11"/>
<feature type="transmembrane region" description="Helical" evidence="2">
    <location>
        <begin position="51"/>
        <end position="75"/>
    </location>
</feature>
<accession>K0YVY9</accession>
<evidence type="ECO:0000256" key="1">
    <source>
        <dbReference type="SAM" id="MobiDB-lite"/>
    </source>
</evidence>
<comment type="caution">
    <text evidence="3">The sequence shown here is derived from an EMBL/GenBank/DDBJ whole genome shotgun (WGS) entry which is preliminary data.</text>
</comment>
<dbReference type="EMBL" id="ADMD01000007">
    <property type="protein sequence ID" value="EJZ83594.1"/>
    <property type="molecule type" value="Genomic_DNA"/>
</dbReference>